<feature type="compositionally biased region" description="Basic and acidic residues" evidence="1">
    <location>
        <begin position="56"/>
        <end position="72"/>
    </location>
</feature>
<sequence length="109" mass="12013">MDAHVPYNPQVAQAHQDTSIHVPITANKPKNRDLQPICESGNLRPTKPFSDNGGGIHDRRPPPQDTTHHGASTEHMGLPQFGVELVVHPQIVNTHINRSDPPLRSNCIN</sequence>
<dbReference type="Proteomes" id="UP000594638">
    <property type="component" value="Unassembled WGS sequence"/>
</dbReference>
<keyword evidence="3" id="KW-1185">Reference proteome</keyword>
<accession>A0A8S0T523</accession>
<dbReference type="Gramene" id="OE9A047263T1">
    <property type="protein sequence ID" value="OE9A047263C1"/>
    <property type="gene ID" value="OE9A047263"/>
</dbReference>
<feature type="region of interest" description="Disordered" evidence="1">
    <location>
        <begin position="1"/>
        <end position="77"/>
    </location>
</feature>
<feature type="compositionally biased region" description="Polar residues" evidence="1">
    <location>
        <begin position="10"/>
        <end position="19"/>
    </location>
</feature>
<protein>
    <submittedName>
        <fullName evidence="2">Uncharacterized protein</fullName>
    </submittedName>
</protein>
<gene>
    <name evidence="2" type="ORF">OLEA9_A047263</name>
</gene>
<comment type="caution">
    <text evidence="2">The sequence shown here is derived from an EMBL/GenBank/DDBJ whole genome shotgun (WGS) entry which is preliminary data.</text>
</comment>
<name>A0A8S0T523_OLEEU</name>
<evidence type="ECO:0000256" key="1">
    <source>
        <dbReference type="SAM" id="MobiDB-lite"/>
    </source>
</evidence>
<proteinExistence type="predicted"/>
<reference evidence="2 3" key="1">
    <citation type="submission" date="2019-12" db="EMBL/GenBank/DDBJ databases">
        <authorList>
            <person name="Alioto T."/>
            <person name="Alioto T."/>
            <person name="Gomez Garrido J."/>
        </authorList>
    </citation>
    <scope>NUCLEOTIDE SEQUENCE [LARGE SCALE GENOMIC DNA]</scope>
</reference>
<dbReference type="AlphaFoldDB" id="A0A8S0T523"/>
<organism evidence="2 3">
    <name type="scientific">Olea europaea subsp. europaea</name>
    <dbReference type="NCBI Taxonomy" id="158383"/>
    <lineage>
        <taxon>Eukaryota</taxon>
        <taxon>Viridiplantae</taxon>
        <taxon>Streptophyta</taxon>
        <taxon>Embryophyta</taxon>
        <taxon>Tracheophyta</taxon>
        <taxon>Spermatophyta</taxon>
        <taxon>Magnoliopsida</taxon>
        <taxon>eudicotyledons</taxon>
        <taxon>Gunneridae</taxon>
        <taxon>Pentapetalae</taxon>
        <taxon>asterids</taxon>
        <taxon>lamiids</taxon>
        <taxon>Lamiales</taxon>
        <taxon>Oleaceae</taxon>
        <taxon>Oleeae</taxon>
        <taxon>Olea</taxon>
    </lineage>
</organism>
<dbReference type="EMBL" id="CACTIH010005664">
    <property type="protein sequence ID" value="CAA3000025.1"/>
    <property type="molecule type" value="Genomic_DNA"/>
</dbReference>
<evidence type="ECO:0000313" key="2">
    <source>
        <dbReference type="EMBL" id="CAA3000025.1"/>
    </source>
</evidence>
<evidence type="ECO:0000313" key="3">
    <source>
        <dbReference type="Proteomes" id="UP000594638"/>
    </source>
</evidence>